<keyword evidence="2" id="KW-0539">Nucleus</keyword>
<dbReference type="GO" id="GO:0005634">
    <property type="term" value="C:nucleus"/>
    <property type="evidence" value="ECO:0007669"/>
    <property type="project" value="UniProtKB-SubCell"/>
</dbReference>
<dbReference type="AlphaFoldDB" id="A0ABD0P9B7"/>
<feature type="compositionally biased region" description="Basic and acidic residues" evidence="3">
    <location>
        <begin position="48"/>
        <end position="70"/>
    </location>
</feature>
<accession>A0ABD0P9B7</accession>
<evidence type="ECO:0000256" key="2">
    <source>
        <dbReference type="ARBA" id="ARBA00023242"/>
    </source>
</evidence>
<feature type="non-terminal residue" evidence="4">
    <location>
        <position position="1"/>
    </location>
</feature>
<evidence type="ECO:0000313" key="5">
    <source>
        <dbReference type="Proteomes" id="UP001529510"/>
    </source>
</evidence>
<comment type="caution">
    <text evidence="4">The sequence shown here is derived from an EMBL/GenBank/DDBJ whole genome shotgun (WGS) entry which is preliminary data.</text>
</comment>
<dbReference type="PANTHER" id="PTHR12214">
    <property type="entry name" value="GC-RICH SEQUENCE DNA-BINDING FACTOR"/>
    <property type="match status" value="1"/>
</dbReference>
<evidence type="ECO:0000256" key="1">
    <source>
        <dbReference type="ARBA" id="ARBA00004123"/>
    </source>
</evidence>
<feature type="compositionally biased region" description="Basic residues" evidence="3">
    <location>
        <begin position="1"/>
        <end position="13"/>
    </location>
</feature>
<keyword evidence="5" id="KW-1185">Reference proteome</keyword>
<dbReference type="InterPro" id="IPR012890">
    <property type="entry name" value="GCFC2-like"/>
</dbReference>
<protein>
    <submittedName>
        <fullName evidence="4">Uncharacterized protein</fullName>
    </submittedName>
</protein>
<gene>
    <name evidence="4" type="ORF">M9458_034871</name>
</gene>
<proteinExistence type="predicted"/>
<comment type="subcellular location">
    <subcellularLocation>
        <location evidence="1">Nucleus</location>
    </subcellularLocation>
</comment>
<dbReference type="Proteomes" id="UP001529510">
    <property type="component" value="Unassembled WGS sequence"/>
</dbReference>
<feature type="compositionally biased region" description="Acidic residues" evidence="3">
    <location>
        <begin position="31"/>
        <end position="47"/>
    </location>
</feature>
<reference evidence="4 5" key="1">
    <citation type="submission" date="2024-05" db="EMBL/GenBank/DDBJ databases">
        <title>Genome sequencing and assembly of Indian major carp, Cirrhinus mrigala (Hamilton, 1822).</title>
        <authorList>
            <person name="Mohindra V."/>
            <person name="Chowdhury L.M."/>
            <person name="Lal K."/>
            <person name="Jena J.K."/>
        </authorList>
    </citation>
    <scope>NUCLEOTIDE SEQUENCE [LARGE SCALE GENOMIC DNA]</scope>
    <source>
        <strain evidence="4">CM1030</strain>
        <tissue evidence="4">Blood</tissue>
    </source>
</reference>
<sequence length="70" mass="8272">KIHAAKEKRRRARAQQDYISLDSPHTPGSLQEEDLSNEEQNSDNELDDHERRIEFAPKPKTLRERMAEKM</sequence>
<organism evidence="4 5">
    <name type="scientific">Cirrhinus mrigala</name>
    <name type="common">Mrigala</name>
    <dbReference type="NCBI Taxonomy" id="683832"/>
    <lineage>
        <taxon>Eukaryota</taxon>
        <taxon>Metazoa</taxon>
        <taxon>Chordata</taxon>
        <taxon>Craniata</taxon>
        <taxon>Vertebrata</taxon>
        <taxon>Euteleostomi</taxon>
        <taxon>Actinopterygii</taxon>
        <taxon>Neopterygii</taxon>
        <taxon>Teleostei</taxon>
        <taxon>Ostariophysi</taxon>
        <taxon>Cypriniformes</taxon>
        <taxon>Cyprinidae</taxon>
        <taxon>Labeoninae</taxon>
        <taxon>Labeonini</taxon>
        <taxon>Cirrhinus</taxon>
    </lineage>
</organism>
<feature type="region of interest" description="Disordered" evidence="3">
    <location>
        <begin position="1"/>
        <end position="70"/>
    </location>
</feature>
<feature type="non-terminal residue" evidence="4">
    <location>
        <position position="70"/>
    </location>
</feature>
<dbReference type="EMBL" id="JAMKFB020000017">
    <property type="protein sequence ID" value="KAL0170275.1"/>
    <property type="molecule type" value="Genomic_DNA"/>
</dbReference>
<name>A0ABD0P9B7_CIRMR</name>
<evidence type="ECO:0000313" key="4">
    <source>
        <dbReference type="EMBL" id="KAL0170275.1"/>
    </source>
</evidence>
<evidence type="ECO:0000256" key="3">
    <source>
        <dbReference type="SAM" id="MobiDB-lite"/>
    </source>
</evidence>
<dbReference type="PANTHER" id="PTHR12214:SF4">
    <property type="entry name" value="INTRON LARGE COMPLEX COMPONENT GCFC2"/>
    <property type="match status" value="1"/>
</dbReference>